<reference evidence="2" key="1">
    <citation type="submission" date="2017-07" db="EMBL/GenBank/DDBJ databases">
        <title>Taro Niue Genome Assembly and Annotation.</title>
        <authorList>
            <person name="Atibalentja N."/>
            <person name="Keating K."/>
            <person name="Fields C.J."/>
        </authorList>
    </citation>
    <scope>NUCLEOTIDE SEQUENCE</scope>
    <source>
        <strain evidence="2">Niue_2</strain>
        <tissue evidence="2">Leaf</tissue>
    </source>
</reference>
<proteinExistence type="predicted"/>
<feature type="region of interest" description="Disordered" evidence="1">
    <location>
        <begin position="272"/>
        <end position="298"/>
    </location>
</feature>
<gene>
    <name evidence="2" type="ORF">Taro_054398</name>
</gene>
<organism evidence="2 3">
    <name type="scientific">Colocasia esculenta</name>
    <name type="common">Wild taro</name>
    <name type="synonym">Arum esculentum</name>
    <dbReference type="NCBI Taxonomy" id="4460"/>
    <lineage>
        <taxon>Eukaryota</taxon>
        <taxon>Viridiplantae</taxon>
        <taxon>Streptophyta</taxon>
        <taxon>Embryophyta</taxon>
        <taxon>Tracheophyta</taxon>
        <taxon>Spermatophyta</taxon>
        <taxon>Magnoliopsida</taxon>
        <taxon>Liliopsida</taxon>
        <taxon>Araceae</taxon>
        <taxon>Aroideae</taxon>
        <taxon>Colocasieae</taxon>
        <taxon>Colocasia</taxon>
    </lineage>
</organism>
<dbReference type="AlphaFoldDB" id="A0A843XNE3"/>
<evidence type="ECO:0000313" key="2">
    <source>
        <dbReference type="EMBL" id="MQM21358.1"/>
    </source>
</evidence>
<protein>
    <submittedName>
        <fullName evidence="2">Uncharacterized protein</fullName>
    </submittedName>
</protein>
<dbReference type="Proteomes" id="UP000652761">
    <property type="component" value="Unassembled WGS sequence"/>
</dbReference>
<evidence type="ECO:0000313" key="3">
    <source>
        <dbReference type="Proteomes" id="UP000652761"/>
    </source>
</evidence>
<evidence type="ECO:0000256" key="1">
    <source>
        <dbReference type="SAM" id="MobiDB-lite"/>
    </source>
</evidence>
<dbReference type="EMBL" id="NMUH01010917">
    <property type="protein sequence ID" value="MQM21358.1"/>
    <property type="molecule type" value="Genomic_DNA"/>
</dbReference>
<name>A0A843XNE3_COLES</name>
<keyword evidence="3" id="KW-1185">Reference proteome</keyword>
<comment type="caution">
    <text evidence="2">The sequence shown here is derived from an EMBL/GenBank/DDBJ whole genome shotgun (WGS) entry which is preliminary data.</text>
</comment>
<accession>A0A843XNE3</accession>
<sequence length="298" mass="32500">MVRDFQDKQVRPSGLHLIYLGVLGQPEPPHEAPPAPLHPVPGICLLLLFLAPLTADLEDPAVLHLHLHLFFVNPGEVGLEDVGFGCLLPVDAGGGESRGLRVPAPERSQWEGAVVEGEALEGVPDVQREGVVDAGPSVAEEGWDQRHSRYERKGKAFKQQQGRGGQFKNQNKNALKGQIMSTMASTRSIAGCEEPETTGLYRGRGRRRSNDLVASRKPEGLLVPVELFQKFLDRGETGSFPKLPSYLWRHASATPPRYLLSGNTLDSLLPPKPGPRMVLSSSLKPPCMDTSRSSTRMA</sequence>